<evidence type="ECO:0000256" key="1">
    <source>
        <dbReference type="ARBA" id="ARBA00009744"/>
    </source>
</evidence>
<dbReference type="GO" id="GO:0004864">
    <property type="term" value="F:protein phosphatase inhibitor activity"/>
    <property type="evidence" value="ECO:0007669"/>
    <property type="project" value="InterPro"/>
</dbReference>
<dbReference type="PANTHER" id="PTHR31213">
    <property type="entry name" value="OS08G0374000 PROTEIN-RELATED"/>
    <property type="match status" value="1"/>
</dbReference>
<evidence type="ECO:0000256" key="4">
    <source>
        <dbReference type="RuleBase" id="RU000409"/>
    </source>
</evidence>
<dbReference type="InterPro" id="IPR050279">
    <property type="entry name" value="Plant_def-hormone_signal"/>
</dbReference>
<evidence type="ECO:0000256" key="3">
    <source>
        <dbReference type="ARBA" id="ARBA00023265"/>
    </source>
</evidence>
<dbReference type="InterPro" id="IPR000916">
    <property type="entry name" value="Bet_v_I/MLP"/>
</dbReference>
<dbReference type="GO" id="GO:0006952">
    <property type="term" value="P:defense response"/>
    <property type="evidence" value="ECO:0007669"/>
    <property type="project" value="UniProtKB-KW"/>
</dbReference>
<dbReference type="FunFam" id="3.30.530.20:FF:000007">
    <property type="entry name" value="Major pollen allergen Bet v 1-A"/>
    <property type="match status" value="1"/>
</dbReference>
<dbReference type="InterPro" id="IPR023393">
    <property type="entry name" value="START-like_dom_sf"/>
</dbReference>
<dbReference type="AlphaFoldDB" id="A0A8K0DL45"/>
<comment type="similarity">
    <text evidence="1 4">Belongs to the BetVI family.</text>
</comment>
<accession>A0A8K0DL45</accession>
<dbReference type="PRINTS" id="PR00634">
    <property type="entry name" value="BETALLERGEN"/>
</dbReference>
<sequence length="160" mass="17431">MGAFTYESENTSVIAPTRIFKAFLLDSHNLFPKVVPQAIKNIEIISGNGGPGTIKKIHFGDGSPFKYMVHQINAVDAEKLTYSHAVIEGDALGDVLEKISRDTKVVASSDGGSIVKITSTYYTKGDNEINEEQVKQQNEKASGMFKAIEAYLVANPDAYN</sequence>
<dbReference type="Pfam" id="PF00407">
    <property type="entry name" value="Bet_v_1"/>
    <property type="match status" value="1"/>
</dbReference>
<dbReference type="PANTHER" id="PTHR31213:SF55">
    <property type="entry name" value="STRESS-INDUCED PROTEIN SAM22"/>
    <property type="match status" value="1"/>
</dbReference>
<dbReference type="OrthoDB" id="1858506at2759"/>
<feature type="domain" description="Bet v I/Major latex protein" evidence="5">
    <location>
        <begin position="1"/>
        <end position="155"/>
    </location>
</feature>
<dbReference type="GO" id="GO:0010427">
    <property type="term" value="F:abscisic acid binding"/>
    <property type="evidence" value="ECO:0007669"/>
    <property type="project" value="InterPro"/>
</dbReference>
<dbReference type="GO" id="GO:0038023">
    <property type="term" value="F:signaling receptor activity"/>
    <property type="evidence" value="ECO:0007669"/>
    <property type="project" value="InterPro"/>
</dbReference>
<dbReference type="GO" id="GO:0009738">
    <property type="term" value="P:abscisic acid-activated signaling pathway"/>
    <property type="evidence" value="ECO:0007669"/>
    <property type="project" value="InterPro"/>
</dbReference>
<dbReference type="Gene3D" id="3.30.530.20">
    <property type="match status" value="1"/>
</dbReference>
<dbReference type="PROSITE" id="PS00451">
    <property type="entry name" value="PATHOGENESIS_BETVI"/>
    <property type="match status" value="1"/>
</dbReference>
<organism evidence="6 7">
    <name type="scientific">Rhamnella rubrinervis</name>
    <dbReference type="NCBI Taxonomy" id="2594499"/>
    <lineage>
        <taxon>Eukaryota</taxon>
        <taxon>Viridiplantae</taxon>
        <taxon>Streptophyta</taxon>
        <taxon>Embryophyta</taxon>
        <taxon>Tracheophyta</taxon>
        <taxon>Spermatophyta</taxon>
        <taxon>Magnoliopsida</taxon>
        <taxon>eudicotyledons</taxon>
        <taxon>Gunneridae</taxon>
        <taxon>Pentapetalae</taxon>
        <taxon>rosids</taxon>
        <taxon>fabids</taxon>
        <taxon>Rosales</taxon>
        <taxon>Rhamnaceae</taxon>
        <taxon>rhamnoid group</taxon>
        <taxon>Rhamneae</taxon>
        <taxon>Rhamnella</taxon>
    </lineage>
</organism>
<evidence type="ECO:0000259" key="5">
    <source>
        <dbReference type="Pfam" id="PF00407"/>
    </source>
</evidence>
<protein>
    <recommendedName>
        <fullName evidence="5">Bet v I/Major latex protein domain-containing protein</fullName>
    </recommendedName>
</protein>
<dbReference type="GO" id="GO:0005634">
    <property type="term" value="C:nucleus"/>
    <property type="evidence" value="ECO:0007669"/>
    <property type="project" value="TreeGrafter"/>
</dbReference>
<keyword evidence="2 4" id="KW-0611">Plant defense</keyword>
<keyword evidence="7" id="KW-1185">Reference proteome</keyword>
<gene>
    <name evidence="6" type="ORF">FNV43_RR27151</name>
</gene>
<dbReference type="Proteomes" id="UP000796880">
    <property type="component" value="Unassembled WGS sequence"/>
</dbReference>
<dbReference type="InterPro" id="IPR024949">
    <property type="entry name" value="Bet_v_I_allergen"/>
</dbReference>
<dbReference type="SUPFAM" id="SSF55961">
    <property type="entry name" value="Bet v1-like"/>
    <property type="match status" value="1"/>
</dbReference>
<dbReference type="GO" id="GO:0005737">
    <property type="term" value="C:cytoplasm"/>
    <property type="evidence" value="ECO:0007669"/>
    <property type="project" value="TreeGrafter"/>
</dbReference>
<proteinExistence type="inferred from homology"/>
<dbReference type="CDD" id="cd07816">
    <property type="entry name" value="Bet_v1-like"/>
    <property type="match status" value="1"/>
</dbReference>
<evidence type="ECO:0000256" key="2">
    <source>
        <dbReference type="ARBA" id="ARBA00022821"/>
    </source>
</evidence>
<dbReference type="EMBL" id="VOIH02000012">
    <property type="protein sequence ID" value="KAF3432411.1"/>
    <property type="molecule type" value="Genomic_DNA"/>
</dbReference>
<comment type="caution">
    <text evidence="6">The sequence shown here is derived from an EMBL/GenBank/DDBJ whole genome shotgun (WGS) entry which is preliminary data.</text>
</comment>
<evidence type="ECO:0000313" key="7">
    <source>
        <dbReference type="Proteomes" id="UP000796880"/>
    </source>
</evidence>
<evidence type="ECO:0000313" key="6">
    <source>
        <dbReference type="EMBL" id="KAF3432411.1"/>
    </source>
</evidence>
<reference evidence="6" key="1">
    <citation type="submission" date="2020-03" db="EMBL/GenBank/DDBJ databases">
        <title>A high-quality chromosome-level genome assembly of a woody plant with both climbing and erect habits, Rhamnella rubrinervis.</title>
        <authorList>
            <person name="Lu Z."/>
            <person name="Yang Y."/>
            <person name="Zhu X."/>
            <person name="Sun Y."/>
        </authorList>
    </citation>
    <scope>NUCLEOTIDE SEQUENCE</scope>
    <source>
        <strain evidence="6">BYM</strain>
        <tissue evidence="6">Leaf</tissue>
    </source>
</reference>
<keyword evidence="3 4" id="KW-0568">Pathogenesis-related protein</keyword>
<name>A0A8K0DL45_9ROSA</name>